<proteinExistence type="predicted"/>
<dbReference type="AlphaFoldDB" id="A0A3R9ME33"/>
<dbReference type="EMBL" id="RWIU01000014">
    <property type="protein sequence ID" value="RSK38205.1"/>
    <property type="molecule type" value="Genomic_DNA"/>
</dbReference>
<feature type="domain" description="MobA/VirD2-like nuclease" evidence="2">
    <location>
        <begin position="17"/>
        <end position="148"/>
    </location>
</feature>
<dbReference type="InterPro" id="IPR005094">
    <property type="entry name" value="Endonuclease_MobA/VirD2"/>
</dbReference>
<protein>
    <recommendedName>
        <fullName evidence="2">MobA/VirD2-like nuclease domain-containing protein</fullName>
    </recommendedName>
</protein>
<accession>A0A3R9ME33</accession>
<sequence length="322" mass="35992">MIGKVKIGKSFGGICQYVFGEEKGSEVLATEGVRGNSAAHMAADFNAQRELNPNLGKAVMHVALAWPAEEKEQLSNARMEEIARAYLQAMKVDPEGTQWALIRHRDQDHPHAHLIVNRVDNEGATISDQHNYRNSLEACRQLEKQYGLVSAQQVSQDNRRAVREQLPERAAAKLYVQDALSRHLPHVTSAEELTAALQRDGIGVQATYQKERLQAVVFEHEGHYLKGSEVGRAYSGNNLAKTLEAQQAQVQQQRAEVSAAGQQYGQLRLELELEAFGQQYAAQKRQAEQAEKLPTQERPRLEQTPNTPRPTIERRGGGFEID</sequence>
<dbReference type="Proteomes" id="UP000270291">
    <property type="component" value="Unassembled WGS sequence"/>
</dbReference>
<evidence type="ECO:0000259" key="2">
    <source>
        <dbReference type="Pfam" id="PF03432"/>
    </source>
</evidence>
<gene>
    <name evidence="3" type="ORF">EI293_21955</name>
</gene>
<evidence type="ECO:0000313" key="3">
    <source>
        <dbReference type="EMBL" id="RSK38205.1"/>
    </source>
</evidence>
<evidence type="ECO:0000256" key="1">
    <source>
        <dbReference type="SAM" id="MobiDB-lite"/>
    </source>
</evidence>
<organism evidence="3 4">
    <name type="scientific">Hymenobacter perfusus</name>
    <dbReference type="NCBI Taxonomy" id="1236770"/>
    <lineage>
        <taxon>Bacteria</taxon>
        <taxon>Pseudomonadati</taxon>
        <taxon>Bacteroidota</taxon>
        <taxon>Cytophagia</taxon>
        <taxon>Cytophagales</taxon>
        <taxon>Hymenobacteraceae</taxon>
        <taxon>Hymenobacter</taxon>
    </lineage>
</organism>
<dbReference type="Pfam" id="PF03432">
    <property type="entry name" value="Relaxase"/>
    <property type="match status" value="1"/>
</dbReference>
<evidence type="ECO:0000313" key="4">
    <source>
        <dbReference type="Proteomes" id="UP000270291"/>
    </source>
</evidence>
<comment type="caution">
    <text evidence="3">The sequence shown here is derived from an EMBL/GenBank/DDBJ whole genome shotgun (WGS) entry which is preliminary data.</text>
</comment>
<name>A0A3R9ME33_9BACT</name>
<feature type="compositionally biased region" description="Basic and acidic residues" evidence="1">
    <location>
        <begin position="311"/>
        <end position="322"/>
    </location>
</feature>
<reference evidence="3 4" key="1">
    <citation type="submission" date="2018-12" db="EMBL/GenBank/DDBJ databases">
        <authorList>
            <person name="Feng G."/>
            <person name="Zhu H."/>
        </authorList>
    </citation>
    <scope>NUCLEOTIDE SEQUENCE [LARGE SCALE GENOMIC DNA]</scope>
    <source>
        <strain evidence="3 4">LMG 26000</strain>
    </source>
</reference>
<keyword evidence="4" id="KW-1185">Reference proteome</keyword>
<feature type="region of interest" description="Disordered" evidence="1">
    <location>
        <begin position="283"/>
        <end position="322"/>
    </location>
</feature>
<feature type="compositionally biased region" description="Basic and acidic residues" evidence="1">
    <location>
        <begin position="285"/>
        <end position="301"/>
    </location>
</feature>
<dbReference type="OrthoDB" id="1525197at2"/>